<feature type="domain" description="PAS" evidence="11">
    <location>
        <begin position="51"/>
        <end position="80"/>
    </location>
</feature>
<dbReference type="GO" id="GO:0030435">
    <property type="term" value="P:sporulation resulting in formation of a cellular spore"/>
    <property type="evidence" value="ECO:0007669"/>
    <property type="project" value="UniProtKB-KW"/>
</dbReference>
<evidence type="ECO:0000256" key="9">
    <source>
        <dbReference type="ARBA" id="ARBA00023012"/>
    </source>
</evidence>
<evidence type="ECO:0000256" key="6">
    <source>
        <dbReference type="ARBA" id="ARBA00022777"/>
    </source>
</evidence>
<feature type="domain" description="PAC" evidence="12">
    <location>
        <begin position="102"/>
        <end position="154"/>
    </location>
</feature>
<evidence type="ECO:0000256" key="5">
    <source>
        <dbReference type="ARBA" id="ARBA00022741"/>
    </source>
</evidence>
<dbReference type="InterPro" id="IPR003594">
    <property type="entry name" value="HATPase_dom"/>
</dbReference>
<dbReference type="InterPro" id="IPR000700">
    <property type="entry name" value="PAS-assoc_C"/>
</dbReference>
<evidence type="ECO:0000256" key="4">
    <source>
        <dbReference type="ARBA" id="ARBA00022679"/>
    </source>
</evidence>
<keyword evidence="3" id="KW-0597">Phosphoprotein</keyword>
<reference evidence="13" key="1">
    <citation type="journal article" date="2014" name="Int. J. Syst. Evol. Microbiol.">
        <title>Complete genome sequence of Corynebacterium casei LMG S-19264T (=DSM 44701T), isolated from a smear-ripened cheese.</title>
        <authorList>
            <consortium name="US DOE Joint Genome Institute (JGI-PGF)"/>
            <person name="Walter F."/>
            <person name="Albersmeier A."/>
            <person name="Kalinowski J."/>
            <person name="Ruckert C."/>
        </authorList>
    </citation>
    <scope>NUCLEOTIDE SEQUENCE</scope>
    <source>
        <strain evidence="13">CGMCC 1.6333</strain>
    </source>
</reference>
<accession>A0A917TTL7</accession>
<dbReference type="Pfam" id="PF13426">
    <property type="entry name" value="PAS_9"/>
    <property type="match status" value="1"/>
</dbReference>
<evidence type="ECO:0000256" key="3">
    <source>
        <dbReference type="ARBA" id="ARBA00022553"/>
    </source>
</evidence>
<keyword evidence="7" id="KW-0067">ATP-binding</keyword>
<dbReference type="InterPro" id="IPR003661">
    <property type="entry name" value="HisK_dim/P_dom"/>
</dbReference>
<dbReference type="Pfam" id="PF00512">
    <property type="entry name" value="HisKA"/>
    <property type="match status" value="1"/>
</dbReference>
<dbReference type="InterPro" id="IPR035965">
    <property type="entry name" value="PAS-like_dom_sf"/>
</dbReference>
<dbReference type="Gene3D" id="3.30.450.20">
    <property type="entry name" value="PAS domain"/>
    <property type="match status" value="1"/>
</dbReference>
<dbReference type="SMART" id="SM00388">
    <property type="entry name" value="HisKA"/>
    <property type="match status" value="1"/>
</dbReference>
<keyword evidence="9" id="KW-0902">Two-component regulatory system</keyword>
<protein>
    <recommendedName>
        <fullName evidence="2">histidine kinase</fullName>
        <ecNumber evidence="2">2.7.13.3</ecNumber>
    </recommendedName>
</protein>
<dbReference type="CDD" id="cd00130">
    <property type="entry name" value="PAS"/>
    <property type="match status" value="1"/>
</dbReference>
<dbReference type="InterPro" id="IPR036097">
    <property type="entry name" value="HisK_dim/P_sf"/>
</dbReference>
<dbReference type="Gene3D" id="3.30.565.10">
    <property type="entry name" value="Histidine kinase-like ATPase, C-terminal domain"/>
    <property type="match status" value="1"/>
</dbReference>
<dbReference type="PRINTS" id="PR00344">
    <property type="entry name" value="BCTRLSENSOR"/>
</dbReference>
<dbReference type="Gene3D" id="1.10.287.130">
    <property type="match status" value="1"/>
</dbReference>
<name>A0A917TTL7_9BACI</name>
<dbReference type="PANTHER" id="PTHR43065:SF10">
    <property type="entry name" value="PEROXIDE STRESS-ACTIVATED HISTIDINE KINASE MAK3"/>
    <property type="match status" value="1"/>
</dbReference>
<dbReference type="SUPFAM" id="SSF47384">
    <property type="entry name" value="Homodimeric domain of signal transducing histidine kinase"/>
    <property type="match status" value="1"/>
</dbReference>
<dbReference type="NCBIfam" id="TIGR00229">
    <property type="entry name" value="sensory_box"/>
    <property type="match status" value="1"/>
</dbReference>
<dbReference type="Pfam" id="PF02518">
    <property type="entry name" value="HATPase_c"/>
    <property type="match status" value="1"/>
</dbReference>
<dbReference type="RefSeq" id="WP_229666739.1">
    <property type="nucleotide sequence ID" value="NZ_BMLG01000016.1"/>
</dbReference>
<dbReference type="CDD" id="cd00075">
    <property type="entry name" value="HATPase"/>
    <property type="match status" value="1"/>
</dbReference>
<keyword evidence="14" id="KW-1185">Reference proteome</keyword>
<sequence>MTFENELDKKSNTCTTFSVDKQPSDFTLSFLPANILGWIEKEGFDFYTVCDDQGKIVYVSESVERILNYQQEDLIGTHVFKYLSSKTNSYKHSLDSQIYDVKKITFSVQDALERYLWVASTITPLFIRETQSNLYIALSKDVTDQKEAEEILVRSEKMSVAGQLAAGVAHEIRNPLTSLKGFVQLLQAGIDGKDEYYKIMIDEIDKINSITSELLFIAKPMTDDRKEEIISCMLQDVIILLNTQAKIYNITLNLEVESDQTIYCNRTQMKQVFINLIKNAIEEMDKGGVISVCVTSDQNYCYIEIIDQGPGISSHIIHKLKEPFFTTKKEGTGLGLMISNKIIENHNGKIDIKSNQDIGSTFCICLPLSKKETN</sequence>
<dbReference type="EC" id="2.7.13.3" evidence="2"/>
<dbReference type="PANTHER" id="PTHR43065">
    <property type="entry name" value="SENSOR HISTIDINE KINASE"/>
    <property type="match status" value="1"/>
</dbReference>
<evidence type="ECO:0000313" key="14">
    <source>
        <dbReference type="Proteomes" id="UP000618460"/>
    </source>
</evidence>
<dbReference type="EMBL" id="BMLG01000016">
    <property type="protein sequence ID" value="GGM37596.1"/>
    <property type="molecule type" value="Genomic_DNA"/>
</dbReference>
<dbReference type="Proteomes" id="UP000618460">
    <property type="component" value="Unassembled WGS sequence"/>
</dbReference>
<dbReference type="InterPro" id="IPR000014">
    <property type="entry name" value="PAS"/>
</dbReference>
<dbReference type="SMART" id="SM00387">
    <property type="entry name" value="HATPase_c"/>
    <property type="match status" value="1"/>
</dbReference>
<evidence type="ECO:0000259" key="11">
    <source>
        <dbReference type="PROSITE" id="PS50112"/>
    </source>
</evidence>
<evidence type="ECO:0000256" key="8">
    <source>
        <dbReference type="ARBA" id="ARBA00022969"/>
    </source>
</evidence>
<dbReference type="CDD" id="cd00082">
    <property type="entry name" value="HisKA"/>
    <property type="match status" value="1"/>
</dbReference>
<keyword evidence="6" id="KW-0418">Kinase</keyword>
<evidence type="ECO:0000256" key="1">
    <source>
        <dbReference type="ARBA" id="ARBA00000085"/>
    </source>
</evidence>
<feature type="domain" description="Histidine kinase" evidence="10">
    <location>
        <begin position="167"/>
        <end position="370"/>
    </location>
</feature>
<dbReference type="PROSITE" id="PS50113">
    <property type="entry name" value="PAC"/>
    <property type="match status" value="1"/>
</dbReference>
<dbReference type="InterPro" id="IPR004358">
    <property type="entry name" value="Sig_transdc_His_kin-like_C"/>
</dbReference>
<dbReference type="SUPFAM" id="SSF55785">
    <property type="entry name" value="PYP-like sensor domain (PAS domain)"/>
    <property type="match status" value="1"/>
</dbReference>
<dbReference type="GO" id="GO:0000155">
    <property type="term" value="F:phosphorelay sensor kinase activity"/>
    <property type="evidence" value="ECO:0007669"/>
    <property type="project" value="InterPro"/>
</dbReference>
<dbReference type="SUPFAM" id="SSF55874">
    <property type="entry name" value="ATPase domain of HSP90 chaperone/DNA topoisomerase II/histidine kinase"/>
    <property type="match status" value="1"/>
</dbReference>
<dbReference type="GO" id="GO:0005524">
    <property type="term" value="F:ATP binding"/>
    <property type="evidence" value="ECO:0007669"/>
    <property type="project" value="UniProtKB-KW"/>
</dbReference>
<dbReference type="AlphaFoldDB" id="A0A917TTL7"/>
<evidence type="ECO:0000259" key="12">
    <source>
        <dbReference type="PROSITE" id="PS50113"/>
    </source>
</evidence>
<evidence type="ECO:0000259" key="10">
    <source>
        <dbReference type="PROSITE" id="PS50109"/>
    </source>
</evidence>
<dbReference type="PROSITE" id="PS50112">
    <property type="entry name" value="PAS"/>
    <property type="match status" value="1"/>
</dbReference>
<evidence type="ECO:0000256" key="2">
    <source>
        <dbReference type="ARBA" id="ARBA00012438"/>
    </source>
</evidence>
<keyword evidence="8" id="KW-0749">Sporulation</keyword>
<gene>
    <name evidence="13" type="ORF">GCM10011351_24740</name>
</gene>
<dbReference type="PROSITE" id="PS50109">
    <property type="entry name" value="HIS_KIN"/>
    <property type="match status" value="1"/>
</dbReference>
<dbReference type="FunFam" id="1.10.287.130:FF:000040">
    <property type="entry name" value="PAS domain-containing sensor histidine kinase"/>
    <property type="match status" value="1"/>
</dbReference>
<proteinExistence type="predicted"/>
<evidence type="ECO:0000256" key="7">
    <source>
        <dbReference type="ARBA" id="ARBA00022840"/>
    </source>
</evidence>
<organism evidence="13 14">
    <name type="scientific">Paraliobacillus quinghaiensis</name>
    <dbReference type="NCBI Taxonomy" id="470815"/>
    <lineage>
        <taxon>Bacteria</taxon>
        <taxon>Bacillati</taxon>
        <taxon>Bacillota</taxon>
        <taxon>Bacilli</taxon>
        <taxon>Bacillales</taxon>
        <taxon>Bacillaceae</taxon>
        <taxon>Paraliobacillus</taxon>
    </lineage>
</organism>
<reference evidence="13" key="2">
    <citation type="submission" date="2020-09" db="EMBL/GenBank/DDBJ databases">
        <authorList>
            <person name="Sun Q."/>
            <person name="Zhou Y."/>
        </authorList>
    </citation>
    <scope>NUCLEOTIDE SEQUENCE</scope>
    <source>
        <strain evidence="13">CGMCC 1.6333</strain>
    </source>
</reference>
<comment type="catalytic activity">
    <reaction evidence="1">
        <text>ATP + protein L-histidine = ADP + protein N-phospho-L-histidine.</text>
        <dbReference type="EC" id="2.7.13.3"/>
    </reaction>
</comment>
<keyword evidence="5" id="KW-0547">Nucleotide-binding</keyword>
<comment type="caution">
    <text evidence="13">The sequence shown here is derived from an EMBL/GenBank/DDBJ whole genome shotgun (WGS) entry which is preliminary data.</text>
</comment>
<evidence type="ECO:0000313" key="13">
    <source>
        <dbReference type="EMBL" id="GGM37596.1"/>
    </source>
</evidence>
<dbReference type="InterPro" id="IPR036890">
    <property type="entry name" value="HATPase_C_sf"/>
</dbReference>
<dbReference type="InterPro" id="IPR005467">
    <property type="entry name" value="His_kinase_dom"/>
</dbReference>
<keyword evidence="4" id="KW-0808">Transferase</keyword>